<dbReference type="EMBL" id="JAAOZC010000002">
    <property type="protein sequence ID" value="NIJ07199.1"/>
    <property type="molecule type" value="Genomic_DNA"/>
</dbReference>
<protein>
    <recommendedName>
        <fullName evidence="3">CopG family transcriptional regulator</fullName>
    </recommendedName>
</protein>
<evidence type="ECO:0008006" key="3">
    <source>
        <dbReference type="Google" id="ProtNLM"/>
    </source>
</evidence>
<gene>
    <name evidence="1" type="ORF">FHS31_000795</name>
</gene>
<name>A0ABX0TR40_9SPHN</name>
<sequence>MKRRYTTVEVEISDVIDDLTNDDVREMAAARGISVGIPSFDLIEEIRLELLRGKAQAALALIDSHQNAQRIPEAHRQHQFQLTRLNS</sequence>
<accession>A0ABX0TR40</accession>
<proteinExistence type="predicted"/>
<dbReference type="RefSeq" id="WP_167072086.1">
    <property type="nucleotide sequence ID" value="NZ_JAAOZC010000002.1"/>
</dbReference>
<dbReference type="Proteomes" id="UP000727456">
    <property type="component" value="Unassembled WGS sequence"/>
</dbReference>
<comment type="caution">
    <text evidence="1">The sequence shown here is derived from an EMBL/GenBank/DDBJ whole genome shotgun (WGS) entry which is preliminary data.</text>
</comment>
<evidence type="ECO:0000313" key="1">
    <source>
        <dbReference type="EMBL" id="NIJ07199.1"/>
    </source>
</evidence>
<organism evidence="1 2">
    <name type="scientific">Sphingomonas vulcanisoli</name>
    <dbReference type="NCBI Taxonomy" id="1658060"/>
    <lineage>
        <taxon>Bacteria</taxon>
        <taxon>Pseudomonadati</taxon>
        <taxon>Pseudomonadota</taxon>
        <taxon>Alphaproteobacteria</taxon>
        <taxon>Sphingomonadales</taxon>
        <taxon>Sphingomonadaceae</taxon>
        <taxon>Sphingomonas</taxon>
    </lineage>
</organism>
<keyword evidence="2" id="KW-1185">Reference proteome</keyword>
<reference evidence="1 2" key="1">
    <citation type="submission" date="2020-03" db="EMBL/GenBank/DDBJ databases">
        <title>Genomic Encyclopedia of Type Strains, Phase III (KMG-III): the genomes of soil and plant-associated and newly described type strains.</title>
        <authorList>
            <person name="Whitman W."/>
        </authorList>
    </citation>
    <scope>NUCLEOTIDE SEQUENCE [LARGE SCALE GENOMIC DNA]</scope>
    <source>
        <strain evidence="1 2">CECT 8804</strain>
    </source>
</reference>
<evidence type="ECO:0000313" key="2">
    <source>
        <dbReference type="Proteomes" id="UP000727456"/>
    </source>
</evidence>